<organism evidence="1 2">
    <name type="scientific">Ananas comosus</name>
    <name type="common">Pineapple</name>
    <name type="synonym">Ananas ananas</name>
    <dbReference type="NCBI Taxonomy" id="4615"/>
    <lineage>
        <taxon>Eukaryota</taxon>
        <taxon>Viridiplantae</taxon>
        <taxon>Streptophyta</taxon>
        <taxon>Embryophyta</taxon>
        <taxon>Tracheophyta</taxon>
        <taxon>Spermatophyta</taxon>
        <taxon>Magnoliopsida</taxon>
        <taxon>Liliopsida</taxon>
        <taxon>Poales</taxon>
        <taxon>Bromeliaceae</taxon>
        <taxon>Bromelioideae</taxon>
        <taxon>Ananas</taxon>
    </lineage>
</organism>
<gene>
    <name evidence="1" type="ORF">ACMD2_19342</name>
</gene>
<evidence type="ECO:0000313" key="2">
    <source>
        <dbReference type="Proteomes" id="UP000092600"/>
    </source>
</evidence>
<proteinExistence type="predicted"/>
<dbReference type="AlphaFoldDB" id="A0A199V7K6"/>
<protein>
    <submittedName>
        <fullName evidence="1">Uncharacterized protein</fullName>
    </submittedName>
</protein>
<evidence type="ECO:0000313" key="1">
    <source>
        <dbReference type="EMBL" id="OAY72815.1"/>
    </source>
</evidence>
<dbReference type="Proteomes" id="UP000092600">
    <property type="component" value="Unassembled WGS sequence"/>
</dbReference>
<comment type="caution">
    <text evidence="1">The sequence shown here is derived from an EMBL/GenBank/DDBJ whole genome shotgun (WGS) entry which is preliminary data.</text>
</comment>
<dbReference type="EMBL" id="LSRQ01002983">
    <property type="protein sequence ID" value="OAY72815.1"/>
    <property type="molecule type" value="Genomic_DNA"/>
</dbReference>
<feature type="non-terminal residue" evidence="1">
    <location>
        <position position="1"/>
    </location>
</feature>
<name>A0A199V7K6_ANACO</name>
<sequence length="144" mass="16430">TYQDNRISSHNRQNVGTRNSLRASQLELGLNRIDHFESPEGVQVGSGSFLPHKIRLVEVEAEEGGSHARVVRDGLFDPREDDIFGLRAKFEREQKILMLKLISALRFVPTMRWMSDVALLGSGQIVLTRNQLLRFKGDKDARSW</sequence>
<accession>A0A199V7K6</accession>
<reference evidence="1 2" key="1">
    <citation type="journal article" date="2016" name="DNA Res.">
        <title>The draft genome of MD-2 pineapple using hybrid error correction of long reads.</title>
        <authorList>
            <person name="Redwan R.M."/>
            <person name="Saidin A."/>
            <person name="Kumar S.V."/>
        </authorList>
    </citation>
    <scope>NUCLEOTIDE SEQUENCE [LARGE SCALE GENOMIC DNA]</scope>
    <source>
        <strain evidence="2">cv. MD2</strain>
        <tissue evidence="1">Leaf</tissue>
    </source>
</reference>